<dbReference type="EMBL" id="IACT01002489">
    <property type="protein sequence ID" value="LAC21764.1"/>
    <property type="molecule type" value="mRNA"/>
</dbReference>
<organism evidence="2">
    <name type="scientific">Hirondellea gigas</name>
    <dbReference type="NCBI Taxonomy" id="1518452"/>
    <lineage>
        <taxon>Eukaryota</taxon>
        <taxon>Metazoa</taxon>
        <taxon>Ecdysozoa</taxon>
        <taxon>Arthropoda</taxon>
        <taxon>Crustacea</taxon>
        <taxon>Multicrustacea</taxon>
        <taxon>Malacostraca</taxon>
        <taxon>Eumalacostraca</taxon>
        <taxon>Peracarida</taxon>
        <taxon>Amphipoda</taxon>
        <taxon>Amphilochidea</taxon>
        <taxon>Lysianassida</taxon>
        <taxon>Lysianassidira</taxon>
        <taxon>Lysianassoidea</taxon>
        <taxon>Lysianassidae</taxon>
        <taxon>Hirondellea</taxon>
    </lineage>
</organism>
<dbReference type="GO" id="GO:0003743">
    <property type="term" value="F:translation initiation factor activity"/>
    <property type="evidence" value="ECO:0007669"/>
    <property type="project" value="UniProtKB-KW"/>
</dbReference>
<dbReference type="InterPro" id="IPR051367">
    <property type="entry name" value="mRNA_TranslReg/HistoneTransl"/>
</dbReference>
<dbReference type="InterPro" id="IPR016024">
    <property type="entry name" value="ARM-type_fold"/>
</dbReference>
<name>A0A6A7FU05_9CRUS</name>
<protein>
    <submittedName>
        <fullName evidence="2">CBP80/20-dependent translation initiation factor isoform X2</fullName>
    </submittedName>
</protein>
<reference evidence="2" key="1">
    <citation type="submission" date="2017-11" db="EMBL/GenBank/DDBJ databases">
        <title>The sensing device of the deep-sea amphipod.</title>
        <authorList>
            <person name="Kobayashi H."/>
            <person name="Nagahama T."/>
            <person name="Arai W."/>
            <person name="Sasagawa Y."/>
            <person name="Umeda M."/>
            <person name="Hayashi T."/>
            <person name="Nikaido I."/>
            <person name="Watanabe H."/>
            <person name="Oguri K."/>
            <person name="Kitazato H."/>
            <person name="Fujioka K."/>
            <person name="Kido Y."/>
            <person name="Takami H."/>
        </authorList>
    </citation>
    <scope>NUCLEOTIDE SEQUENCE</scope>
    <source>
        <tissue evidence="2">Whole body</tissue>
    </source>
</reference>
<dbReference type="PANTHER" id="PTHR23254">
    <property type="entry name" value="EIF4G DOMAIN PROTEIN"/>
    <property type="match status" value="1"/>
</dbReference>
<evidence type="ECO:0000313" key="2">
    <source>
        <dbReference type="EMBL" id="LAC21764.1"/>
    </source>
</evidence>
<proteinExistence type="evidence at transcript level"/>
<dbReference type="GO" id="GO:0006446">
    <property type="term" value="P:regulation of translational initiation"/>
    <property type="evidence" value="ECO:0007669"/>
    <property type="project" value="TreeGrafter"/>
</dbReference>
<dbReference type="SUPFAM" id="SSF48371">
    <property type="entry name" value="ARM repeat"/>
    <property type="match status" value="1"/>
</dbReference>
<dbReference type="AlphaFoldDB" id="A0A6A7FU05"/>
<dbReference type="GO" id="GO:0005829">
    <property type="term" value="C:cytosol"/>
    <property type="evidence" value="ECO:0007669"/>
    <property type="project" value="TreeGrafter"/>
</dbReference>
<accession>A0A6A7FU05</accession>
<dbReference type="Gene3D" id="1.25.40.180">
    <property type="match status" value="1"/>
</dbReference>
<keyword evidence="2" id="KW-0396">Initiation factor</keyword>
<keyword evidence="2" id="KW-0648">Protein biosynthesis</keyword>
<feature type="region of interest" description="Disordered" evidence="1">
    <location>
        <begin position="96"/>
        <end position="190"/>
    </location>
</feature>
<sequence length="488" mass="51835">MPAATAAAYQRPKPAMQLYRPPTLRVSDDYAMMNGSYAYEVASNGNGTECSTSLFNKAGLNINAKEFVSLSSNGTSNGNVVGYTTSGVSFSGPNGLTPSALKHSKSSSQVLNGGGRSNGTVGLHHSRSSSVYFGGGSAGHHGGSRVSGKDGRNGSSGGVTGSSPPLRVHFTDDTTTYDPDNKAGMIQRSPPNSNNYLLSAAALQILPIKRSKSLGSAADLIQQQQLAGGGGLLHSPVESASATNATNAINDMAPFSDDLTAKLHQLLHAPNAASARVVMEVVRQLFNKLIQGSRYAEPAARYCIAVIEKESGGETFLETLLNTCQEYYQERDRLLRTPAVATPTRPGSSSPPQTHTRWVSYMTFLHEMYTQVKRRQRTVVSSTGPGLLLLTLLAECCVVSLDDQAKGGASMTQTECLFFILTGVGKDIELELPPLMSKVMRSARDALFTSAKVPAVRKTLLQLIEMNAASWALPAPAVMYYYPGVAGK</sequence>
<evidence type="ECO:0000256" key="1">
    <source>
        <dbReference type="SAM" id="MobiDB-lite"/>
    </source>
</evidence>
<dbReference type="GO" id="GO:0008494">
    <property type="term" value="F:translation activator activity"/>
    <property type="evidence" value="ECO:0007669"/>
    <property type="project" value="TreeGrafter"/>
</dbReference>
<dbReference type="PANTHER" id="PTHR23254:SF16">
    <property type="entry name" value="CBP80_20-DEPENDENT TRANSLATION INITIATION FACTOR"/>
    <property type="match status" value="1"/>
</dbReference>